<dbReference type="InterPro" id="IPR034660">
    <property type="entry name" value="DinB/YfiT-like"/>
</dbReference>
<accession>A0A0K1JFL3</accession>
<dbReference type="RefSeq" id="WP_052590428.1">
    <property type="nucleotide sequence ID" value="NZ_CP011112.1"/>
</dbReference>
<dbReference type="OrthoDB" id="5185819at2"/>
<sequence length="175" mass="18524">MIDLKPACAEMRNVLAALTDRHLAEPTPCAEYRVRDLVEHVDQVAHGFIGLAGGSSSEEDSPVAHVMGLGDAWDDSAAWDGSSGGDVGLSNATWGKIALTEMVVHGWDLAVASGQTFELPEDTLQACLAHVATFVPNAPVPELWGTPVELAPGASSLHRILAVTGRDPEWRPQPV</sequence>
<evidence type="ECO:0000313" key="2">
    <source>
        <dbReference type="EMBL" id="AKU15512.1"/>
    </source>
</evidence>
<name>A0A0K1JFL3_9MICO</name>
<reference evidence="2 3" key="1">
    <citation type="submission" date="2015-03" db="EMBL/GenBank/DDBJ databases">
        <title>Luteipulveratus halotolerans sp. nov., a novel actinobacterium (Dermacoccaceae) from Sarawak, Malaysia.</title>
        <authorList>
            <person name="Juboi H."/>
            <person name="Basik A."/>
            <person name="Shamsul S.S."/>
            <person name="Arnold P."/>
            <person name="Schmitt E.K."/>
            <person name="Sanglier J.-J."/>
            <person name="Yeo T."/>
        </authorList>
    </citation>
    <scope>NUCLEOTIDE SEQUENCE [LARGE SCALE GENOMIC DNA]</scope>
    <source>
        <strain evidence="2 3">MN07-A0370</strain>
    </source>
</reference>
<evidence type="ECO:0000313" key="3">
    <source>
        <dbReference type="Proteomes" id="UP000066480"/>
    </source>
</evidence>
<proteinExistence type="predicted"/>
<dbReference type="KEGG" id="lmoi:VV02_05970"/>
<dbReference type="InterPro" id="IPR017520">
    <property type="entry name" value="CHP03086"/>
</dbReference>
<organism evidence="2 3">
    <name type="scientific">Luteipulveratus mongoliensis</name>
    <dbReference type="NCBI Taxonomy" id="571913"/>
    <lineage>
        <taxon>Bacteria</taxon>
        <taxon>Bacillati</taxon>
        <taxon>Actinomycetota</taxon>
        <taxon>Actinomycetes</taxon>
        <taxon>Micrococcales</taxon>
        <taxon>Dermacoccaceae</taxon>
        <taxon>Luteipulveratus</taxon>
    </lineage>
</organism>
<dbReference type="AlphaFoldDB" id="A0A0K1JFL3"/>
<dbReference type="EMBL" id="CP011112">
    <property type="protein sequence ID" value="AKU15512.1"/>
    <property type="molecule type" value="Genomic_DNA"/>
</dbReference>
<dbReference type="NCBIfam" id="TIGR03083">
    <property type="entry name" value="maleylpyruvate isomerase family mycothiol-dependent enzyme"/>
    <property type="match status" value="1"/>
</dbReference>
<dbReference type="SUPFAM" id="SSF109854">
    <property type="entry name" value="DinB/YfiT-like putative metalloenzymes"/>
    <property type="match status" value="1"/>
</dbReference>
<gene>
    <name evidence="2" type="ORF">VV02_05970</name>
</gene>
<dbReference type="InterPro" id="IPR024344">
    <property type="entry name" value="MDMPI_metal-binding"/>
</dbReference>
<dbReference type="GO" id="GO:0046872">
    <property type="term" value="F:metal ion binding"/>
    <property type="evidence" value="ECO:0007669"/>
    <property type="project" value="InterPro"/>
</dbReference>
<dbReference type="InterPro" id="IPR017517">
    <property type="entry name" value="Maleyloyr_isom"/>
</dbReference>
<dbReference type="Pfam" id="PF11716">
    <property type="entry name" value="MDMPI_N"/>
    <property type="match status" value="1"/>
</dbReference>
<protein>
    <recommendedName>
        <fullName evidence="1">Mycothiol-dependent maleylpyruvate isomerase metal-binding domain-containing protein</fullName>
    </recommendedName>
</protein>
<dbReference type="STRING" id="571913.VV02_05970"/>
<dbReference type="Gene3D" id="1.20.120.450">
    <property type="entry name" value="dinb family like domain"/>
    <property type="match status" value="1"/>
</dbReference>
<keyword evidence="3" id="KW-1185">Reference proteome</keyword>
<dbReference type="NCBIfam" id="TIGR03086">
    <property type="entry name" value="TIGR03086 family metal-binding protein"/>
    <property type="match status" value="1"/>
</dbReference>
<dbReference type="Proteomes" id="UP000066480">
    <property type="component" value="Chromosome"/>
</dbReference>
<feature type="domain" description="Mycothiol-dependent maleylpyruvate isomerase metal-binding" evidence="1">
    <location>
        <begin position="5"/>
        <end position="56"/>
    </location>
</feature>
<evidence type="ECO:0000259" key="1">
    <source>
        <dbReference type="Pfam" id="PF11716"/>
    </source>
</evidence>